<dbReference type="InterPro" id="IPR006439">
    <property type="entry name" value="HAD-SF_hydro_IA"/>
</dbReference>
<evidence type="ECO:0000313" key="6">
    <source>
        <dbReference type="Proteomes" id="UP000565155"/>
    </source>
</evidence>
<dbReference type="EMBL" id="LOSN02000002">
    <property type="protein sequence ID" value="PNP19377.1"/>
    <property type="molecule type" value="Genomic_DNA"/>
</dbReference>
<keyword evidence="1" id="KW-0378">Hydrolase</keyword>
<dbReference type="Gene3D" id="3.40.50.1000">
    <property type="entry name" value="HAD superfamily/HAD-like"/>
    <property type="match status" value="1"/>
</dbReference>
<dbReference type="CDD" id="cd02603">
    <property type="entry name" value="HAD_sEH-N_like"/>
    <property type="match status" value="1"/>
</dbReference>
<dbReference type="NCBIfam" id="TIGR01509">
    <property type="entry name" value="HAD-SF-IA-v3"/>
    <property type="match status" value="1"/>
</dbReference>
<dbReference type="Pfam" id="PF00702">
    <property type="entry name" value="Hydrolase"/>
    <property type="match status" value="1"/>
</dbReference>
<protein>
    <submittedName>
        <fullName evidence="1">Alpha-D-glucose-1-phosphate phosphatase YihX</fullName>
        <ecNumber evidence="1">3.1.3.-</ecNumber>
    </submittedName>
    <submittedName>
        <fullName evidence="2">HAD family phosphatase</fullName>
    </submittedName>
</protein>
<dbReference type="AlphaFoldDB" id="A0A1W6VY04"/>
<dbReference type="SFLD" id="SFLDS00003">
    <property type="entry name" value="Haloacid_Dehalogenase"/>
    <property type="match status" value="1"/>
</dbReference>
<reference evidence="2" key="3">
    <citation type="submission" date="2019-11" db="EMBL/GenBank/DDBJ databases">
        <authorList>
            <consortium name="PulseNet: The National Subtyping Network for Foodborne Disease Surveillance"/>
            <person name="Tarr C.L."/>
            <person name="Trees E."/>
            <person name="Katz L.S."/>
            <person name="Carleton-Romer H.A."/>
            <person name="Stroika S."/>
            <person name="Kucerova Z."/>
            <person name="Roache K.F."/>
            <person name="Sabol A.L."/>
            <person name="Besser J."/>
            <person name="Gerner-Smidt P."/>
        </authorList>
    </citation>
    <scope>NUCLEOTIDE SEQUENCE</scope>
    <source>
        <strain evidence="2">PNUSAV001129</strain>
    </source>
</reference>
<reference evidence="1" key="1">
    <citation type="submission" date="2016-10" db="EMBL/GenBank/DDBJ databases">
        <title>The High Quality Genome of Vibrio alginolyticus K01M1.</title>
        <authorList>
            <person name="Wendling C."/>
            <person name="Chibani C.M."/>
            <person name="Hertel R."/>
            <person name="Sproer C."/>
            <person name="Bunk B."/>
            <person name="Overmann J."/>
            <person name="Roth O."/>
            <person name="Liesegang H."/>
        </authorList>
    </citation>
    <scope>NUCLEOTIDE SEQUENCE</scope>
    <source>
        <strain evidence="1">K05K4</strain>
    </source>
</reference>
<dbReference type="PRINTS" id="PR00413">
    <property type="entry name" value="HADHALOGNASE"/>
</dbReference>
<evidence type="ECO:0000313" key="1">
    <source>
        <dbReference type="EMBL" id="ARP20974.1"/>
    </source>
</evidence>
<dbReference type="PANTHER" id="PTHR43611:SF3">
    <property type="entry name" value="FLAVIN MONONUCLEOTIDE HYDROLASE 1, CHLOROPLATIC"/>
    <property type="match status" value="1"/>
</dbReference>
<accession>A0A1W6VY04</accession>
<evidence type="ECO:0000313" key="5">
    <source>
        <dbReference type="Proteomes" id="UP000054316"/>
    </source>
</evidence>
<organism evidence="1">
    <name type="scientific">Vibrio alginolyticus</name>
    <dbReference type="NCBI Taxonomy" id="663"/>
    <lineage>
        <taxon>Bacteria</taxon>
        <taxon>Pseudomonadati</taxon>
        <taxon>Pseudomonadota</taxon>
        <taxon>Gammaproteobacteria</taxon>
        <taxon>Vibrionales</taxon>
        <taxon>Vibrionaceae</taxon>
        <taxon>Vibrio</taxon>
    </lineage>
</organism>
<evidence type="ECO:0000313" key="4">
    <source>
        <dbReference type="EMBL" id="PNP19377.1"/>
    </source>
</evidence>
<dbReference type="SFLD" id="SFLDG01129">
    <property type="entry name" value="C1.5:_HAD__Beta-PGM__Phosphata"/>
    <property type="match status" value="1"/>
</dbReference>
<proteinExistence type="predicted"/>
<dbReference type="EMBL" id="AAXMUW010000020">
    <property type="protein sequence ID" value="EGQ9135826.1"/>
    <property type="molecule type" value="Genomic_DNA"/>
</dbReference>
<sequence>MNSVQIKNVIFDVGNVLVRWSPVEIVRLTFGGSVESEKMAQMLFSSQIWKDLNKGTISEREAKQRYQREHQVTTEEMDRFFYYVKHTQILLYGSIELLKRVKRAGYGVYALTDNINEIVEHLRTTYEFWPLFDGAIISSEVQLLKPQAEIYQTLLSKYQLNPEETVFLDDMPYNVEGARAVGMAAIQFENAQQCELELKAMGVNF</sequence>
<reference evidence="4 5" key="2">
    <citation type="submission" date="2017-12" db="EMBL/GenBank/DDBJ databases">
        <title>FDA dAtabase for Regulatory Grade micrObial Sequences (FDA-ARGOS): Supporting development and validation of Infectious Disease Dx tests.</title>
        <authorList>
            <person name="Hoffmann M."/>
            <person name="Allard M."/>
            <person name="Evans P."/>
            <person name="Brown E."/>
            <person name="Tallon L.J."/>
            <person name="Sadzewicz L."/>
            <person name="Sengamalay N."/>
            <person name="Ott S."/>
            <person name="Godinez A."/>
            <person name="Nagaraj S."/>
            <person name="Vavikolanu K."/>
            <person name="Aluvathingal J."/>
            <person name="Nadendla S."/>
            <person name="Hobson J."/>
            <person name="Sichtig H."/>
        </authorList>
    </citation>
    <scope>NUCLEOTIDE SEQUENCE [LARGE SCALE GENOMIC DNA]</scope>
    <source>
        <strain evidence="5">ATCC 17749</strain>
        <strain evidence="4">FDAARGOS_97</strain>
    </source>
</reference>
<dbReference type="EC" id="3.1.3.-" evidence="1"/>
<keyword evidence="5" id="KW-1185">Reference proteome</keyword>
<dbReference type="RefSeq" id="WP_017635351.1">
    <property type="nucleotide sequence ID" value="NZ_AP023186.1"/>
</dbReference>
<dbReference type="Proteomes" id="UP000565155">
    <property type="component" value="Unassembled WGS sequence"/>
</dbReference>
<dbReference type="Proteomes" id="UP000714625">
    <property type="component" value="Unassembled WGS sequence"/>
</dbReference>
<dbReference type="Proteomes" id="UP000054316">
    <property type="component" value="Unassembled WGS sequence"/>
</dbReference>
<dbReference type="InterPro" id="IPR036412">
    <property type="entry name" value="HAD-like_sf"/>
</dbReference>
<dbReference type="EMBL" id="JABCMA010000012">
    <property type="protein sequence ID" value="NMR74466.1"/>
    <property type="molecule type" value="Genomic_DNA"/>
</dbReference>
<dbReference type="GO" id="GO:0016787">
    <property type="term" value="F:hydrolase activity"/>
    <property type="evidence" value="ECO:0007669"/>
    <property type="project" value="UniProtKB-KW"/>
</dbReference>
<dbReference type="Gene3D" id="1.10.150.240">
    <property type="entry name" value="Putative phosphatase, domain 2"/>
    <property type="match status" value="1"/>
</dbReference>
<dbReference type="InterPro" id="IPR023198">
    <property type="entry name" value="PGP-like_dom2"/>
</dbReference>
<dbReference type="EMBL" id="CP017903">
    <property type="protein sequence ID" value="ARP20974.1"/>
    <property type="molecule type" value="Genomic_DNA"/>
</dbReference>
<gene>
    <name evidence="1" type="primary">yihX</name>
    <name evidence="4" type="ORF">AL553_017040</name>
    <name evidence="2" type="ORF">GHY86_11820</name>
    <name evidence="3" type="ORF">HKB35_12645</name>
    <name evidence="1" type="ORF">K05K4_42540</name>
</gene>
<dbReference type="InterPro" id="IPR023214">
    <property type="entry name" value="HAD_sf"/>
</dbReference>
<dbReference type="PANTHER" id="PTHR43611">
    <property type="entry name" value="ALPHA-D-GLUCOSE 1-PHOSPHATE PHOSPHATASE"/>
    <property type="match status" value="1"/>
</dbReference>
<evidence type="ECO:0000313" key="2">
    <source>
        <dbReference type="EMBL" id="EGQ9135826.1"/>
    </source>
</evidence>
<evidence type="ECO:0000313" key="3">
    <source>
        <dbReference type="EMBL" id="NMR74466.1"/>
    </source>
</evidence>
<reference evidence="3 6" key="4">
    <citation type="submission" date="2020-04" db="EMBL/GenBank/DDBJ databases">
        <title>Whole-genome sequencing of Vibrio spp. from China reveals different genetic environments of blaCTX-M-14 among diverse lineages.</title>
        <authorList>
            <person name="Zheng Z."/>
            <person name="Ye L."/>
            <person name="Chen S."/>
        </authorList>
    </citation>
    <scope>NUCLEOTIDE SEQUENCE [LARGE SCALE GENOMIC DNA]</scope>
    <source>
        <strain evidence="3 6">Vb1636</strain>
    </source>
</reference>
<name>A0A1W6VY04_VIBAL</name>
<dbReference type="SUPFAM" id="SSF56784">
    <property type="entry name" value="HAD-like"/>
    <property type="match status" value="1"/>
</dbReference>